<protein>
    <recommendedName>
        <fullName evidence="1">Metallo-beta-lactamase domain-containing protein</fullName>
    </recommendedName>
</protein>
<proteinExistence type="predicted"/>
<dbReference type="Pfam" id="PF12706">
    <property type="entry name" value="Lactamase_B_2"/>
    <property type="match status" value="1"/>
</dbReference>
<dbReference type="EMBL" id="UINC01000843">
    <property type="protein sequence ID" value="SUZ62038.1"/>
    <property type="molecule type" value="Genomic_DNA"/>
</dbReference>
<sequence length="316" mass="35612">MISRRHFFANAAVIGLCAPERWSALQRADPYALILGIAQDAGMPQVGCYVERCERARSRERPRYAASMALVYPDQDRYYLVDATPDITRQLDLLEEPGFRARADQRRPFDGIFLTHAHIGHYSGLAVLGREGLGMTPTPTYCTPAMADFLTNNGPWGLMVSEGRLDLRPVVSGEWNRIDDQLQARALLVPHRPEYSDTVGWVFRGPTRTILYLPDIDSWERWELDVEDVVAAVDVALLDASFYSGDEVPGRNIEDLPHPLVPHSMDRLQGRVDAGDRVVFTHLNNTNPALFEDSREAAEVRRRGFEIATEGQRIPL</sequence>
<name>A0A381P744_9ZZZZ</name>
<dbReference type="InterPro" id="IPR001279">
    <property type="entry name" value="Metallo-B-lactamas"/>
</dbReference>
<organism evidence="2">
    <name type="scientific">marine metagenome</name>
    <dbReference type="NCBI Taxonomy" id="408172"/>
    <lineage>
        <taxon>unclassified sequences</taxon>
        <taxon>metagenomes</taxon>
        <taxon>ecological metagenomes</taxon>
    </lineage>
</organism>
<dbReference type="InterPro" id="IPR036866">
    <property type="entry name" value="RibonucZ/Hydroxyglut_hydro"/>
</dbReference>
<dbReference type="Gene3D" id="3.60.15.10">
    <property type="entry name" value="Ribonuclease Z/Hydroxyacylglutathione hydrolase-like"/>
    <property type="match status" value="1"/>
</dbReference>
<gene>
    <name evidence="2" type="ORF">METZ01_LOCUS14892</name>
</gene>
<feature type="domain" description="Metallo-beta-lactamase" evidence="1">
    <location>
        <begin position="77"/>
        <end position="249"/>
    </location>
</feature>
<reference evidence="2" key="1">
    <citation type="submission" date="2018-05" db="EMBL/GenBank/DDBJ databases">
        <authorList>
            <person name="Lanie J.A."/>
            <person name="Ng W.-L."/>
            <person name="Kazmierczak K.M."/>
            <person name="Andrzejewski T.M."/>
            <person name="Davidsen T.M."/>
            <person name="Wayne K.J."/>
            <person name="Tettelin H."/>
            <person name="Glass J.I."/>
            <person name="Rusch D."/>
            <person name="Podicherti R."/>
            <person name="Tsui H.-C.T."/>
            <person name="Winkler M.E."/>
        </authorList>
    </citation>
    <scope>NUCLEOTIDE SEQUENCE</scope>
</reference>
<evidence type="ECO:0000259" key="1">
    <source>
        <dbReference type="Pfam" id="PF12706"/>
    </source>
</evidence>
<dbReference type="SUPFAM" id="SSF56281">
    <property type="entry name" value="Metallo-hydrolase/oxidoreductase"/>
    <property type="match status" value="1"/>
</dbReference>
<accession>A0A381P744</accession>
<dbReference type="AlphaFoldDB" id="A0A381P744"/>
<evidence type="ECO:0000313" key="2">
    <source>
        <dbReference type="EMBL" id="SUZ62038.1"/>
    </source>
</evidence>